<proteinExistence type="predicted"/>
<dbReference type="VEuPathDB" id="TrichDB:TVAGG3_1074960"/>
<dbReference type="AlphaFoldDB" id="A2D9F3"/>
<evidence type="ECO:0000313" key="3">
    <source>
        <dbReference type="Proteomes" id="UP000001542"/>
    </source>
</evidence>
<gene>
    <name evidence="2" type="ORF">TVAG_075560</name>
    <name evidence="1" type="ORF">TVAG_399930</name>
</gene>
<dbReference type="EMBL" id="DS114533">
    <property type="protein sequence ID" value="EAX86987.1"/>
    <property type="molecule type" value="Genomic_DNA"/>
</dbReference>
<sequence length="198" mass="22898">MPEPAILNTGSDSVQTEMILHEDAEEIHIEQSRQAKNSSLNQVFFPEAELNYDIIEFPKIDNNEIYQFIEDIAVFNNKTQEERQQINYIVDKWLTGQFNPNHPIYDIKMLWDYMEGVSLSIGTDEIDVTLLSSLIKKYASISASEAMCERDFKDLRDLLTGLRARTGDRLCNAIMILKLAPLLVKDRFRYNYIRPGSV</sequence>
<keyword evidence="3" id="KW-1185">Reference proteome</keyword>
<protein>
    <submittedName>
        <fullName evidence="2">Uncharacterized protein</fullName>
    </submittedName>
</protein>
<dbReference type="EMBL" id="DS113181">
    <property type="protein sequence ID" value="EAY22809.1"/>
    <property type="molecule type" value="Genomic_DNA"/>
</dbReference>
<reference evidence="2" key="2">
    <citation type="journal article" date="2007" name="Science">
        <title>Draft genome sequence of the sexually transmitted pathogen Trichomonas vaginalis.</title>
        <authorList>
            <person name="Carlton J.M."/>
            <person name="Hirt R.P."/>
            <person name="Silva J.C."/>
            <person name="Delcher A.L."/>
            <person name="Schatz M."/>
            <person name="Zhao Q."/>
            <person name="Wortman J.R."/>
            <person name="Bidwell S.L."/>
            <person name="Alsmark U.C.M."/>
            <person name="Besteiro S."/>
            <person name="Sicheritz-Ponten T."/>
            <person name="Noel C.J."/>
            <person name="Dacks J.B."/>
            <person name="Foster P.G."/>
            <person name="Simillion C."/>
            <person name="Van de Peer Y."/>
            <person name="Miranda-Saavedra D."/>
            <person name="Barton G.J."/>
            <person name="Westrop G.D."/>
            <person name="Mueller S."/>
            <person name="Dessi D."/>
            <person name="Fiori P.L."/>
            <person name="Ren Q."/>
            <person name="Paulsen I."/>
            <person name="Zhang H."/>
            <person name="Bastida-Corcuera F.D."/>
            <person name="Simoes-Barbosa A."/>
            <person name="Brown M.T."/>
            <person name="Hayes R.D."/>
            <person name="Mukherjee M."/>
            <person name="Okumura C.Y."/>
            <person name="Schneider R."/>
            <person name="Smith A.J."/>
            <person name="Vanacova S."/>
            <person name="Villalvazo M."/>
            <person name="Haas B.J."/>
            <person name="Pertea M."/>
            <person name="Feldblyum T.V."/>
            <person name="Utterback T.R."/>
            <person name="Shu C.L."/>
            <person name="Osoegawa K."/>
            <person name="de Jong P.J."/>
            <person name="Hrdy I."/>
            <person name="Horvathova L."/>
            <person name="Zubacova Z."/>
            <person name="Dolezal P."/>
            <person name="Malik S.B."/>
            <person name="Logsdon J.M. Jr."/>
            <person name="Henze K."/>
            <person name="Gupta A."/>
            <person name="Wang C.C."/>
            <person name="Dunne R.L."/>
            <person name="Upcroft J.A."/>
            <person name="Upcroft P."/>
            <person name="White O."/>
            <person name="Salzberg S.L."/>
            <person name="Tang P."/>
            <person name="Chiu C.-H."/>
            <person name="Lee Y.-S."/>
            <person name="Embley T.M."/>
            <person name="Coombs G.H."/>
            <person name="Mottram J.C."/>
            <person name="Tachezy J."/>
            <person name="Fraser-Liggett C.M."/>
            <person name="Johnson P.J."/>
        </authorList>
    </citation>
    <scope>NUCLEOTIDE SEQUENCE [LARGE SCALE GENOMIC DNA]</scope>
    <source>
        <strain evidence="2">G3</strain>
    </source>
</reference>
<accession>A2D9F3</accession>
<organism evidence="2 3">
    <name type="scientific">Trichomonas vaginalis (strain ATCC PRA-98 / G3)</name>
    <dbReference type="NCBI Taxonomy" id="412133"/>
    <lineage>
        <taxon>Eukaryota</taxon>
        <taxon>Metamonada</taxon>
        <taxon>Parabasalia</taxon>
        <taxon>Trichomonadida</taxon>
        <taxon>Trichomonadidae</taxon>
        <taxon>Trichomonas</taxon>
    </lineage>
</organism>
<reference evidence="2" key="1">
    <citation type="submission" date="2006-10" db="EMBL/GenBank/DDBJ databases">
        <authorList>
            <person name="Amadeo P."/>
            <person name="Zhao Q."/>
            <person name="Wortman J."/>
            <person name="Fraser-Liggett C."/>
            <person name="Carlton J."/>
        </authorList>
    </citation>
    <scope>NUCLEOTIDE SEQUENCE</scope>
    <source>
        <strain evidence="2">G3</strain>
    </source>
</reference>
<dbReference type="Proteomes" id="UP000001542">
    <property type="component" value="Unassembled WGS sequence"/>
</dbReference>
<dbReference type="VEuPathDB" id="TrichDB:TVAG_075560"/>
<evidence type="ECO:0000313" key="2">
    <source>
        <dbReference type="EMBL" id="EAY22809.1"/>
    </source>
</evidence>
<evidence type="ECO:0000313" key="1">
    <source>
        <dbReference type="EMBL" id="EAX86987.1"/>
    </source>
</evidence>
<name>A2D9F3_TRIV3</name>